<feature type="transmembrane region" description="Helical" evidence="1">
    <location>
        <begin position="256"/>
        <end position="284"/>
    </location>
</feature>
<comment type="caution">
    <text evidence="2">The sequence shown here is derived from an EMBL/GenBank/DDBJ whole genome shotgun (WGS) entry which is preliminary data.</text>
</comment>
<protein>
    <submittedName>
        <fullName evidence="2">Uncharacterized protein</fullName>
    </submittedName>
</protein>
<feature type="transmembrane region" description="Helical" evidence="1">
    <location>
        <begin position="230"/>
        <end position="250"/>
    </location>
</feature>
<feature type="transmembrane region" description="Helical" evidence="1">
    <location>
        <begin position="189"/>
        <end position="209"/>
    </location>
</feature>
<evidence type="ECO:0000256" key="1">
    <source>
        <dbReference type="SAM" id="Phobius"/>
    </source>
</evidence>
<dbReference type="PANTHER" id="PTHR33133:SF24">
    <property type="entry name" value="OS01G0800300 PROTEIN"/>
    <property type="match status" value="1"/>
</dbReference>
<keyword evidence="1" id="KW-1133">Transmembrane helix</keyword>
<feature type="transmembrane region" description="Helical" evidence="1">
    <location>
        <begin position="133"/>
        <end position="152"/>
    </location>
</feature>
<name>A0AA41VIR3_PAPNU</name>
<evidence type="ECO:0000313" key="3">
    <source>
        <dbReference type="Proteomes" id="UP001177140"/>
    </source>
</evidence>
<dbReference type="EMBL" id="JAJJMA010230239">
    <property type="protein sequence ID" value="MCL7042017.1"/>
    <property type="molecule type" value="Genomic_DNA"/>
</dbReference>
<gene>
    <name evidence="2" type="ORF">MKW94_001112</name>
</gene>
<dbReference type="AlphaFoldDB" id="A0AA41VIR3"/>
<proteinExistence type="predicted"/>
<keyword evidence="1" id="KW-0812">Transmembrane</keyword>
<keyword evidence="3" id="KW-1185">Reference proteome</keyword>
<feature type="transmembrane region" description="Helical" evidence="1">
    <location>
        <begin position="164"/>
        <end position="183"/>
    </location>
</feature>
<organism evidence="2 3">
    <name type="scientific">Papaver nudicaule</name>
    <name type="common">Iceland poppy</name>
    <dbReference type="NCBI Taxonomy" id="74823"/>
    <lineage>
        <taxon>Eukaryota</taxon>
        <taxon>Viridiplantae</taxon>
        <taxon>Streptophyta</taxon>
        <taxon>Embryophyta</taxon>
        <taxon>Tracheophyta</taxon>
        <taxon>Spermatophyta</taxon>
        <taxon>Magnoliopsida</taxon>
        <taxon>Ranunculales</taxon>
        <taxon>Papaveraceae</taxon>
        <taxon>Papaveroideae</taxon>
        <taxon>Papaver</taxon>
    </lineage>
</organism>
<sequence>MELFTAAEDLKFLNARQIISEAVRIPARSSPLKFFLITLTIILPLSLIQLLFEIHTSILYETFYNYLSGHNSSPSDKQFIRTYSIQELFYIPFLFLFFLLSTSAIVFTVASLYASKPVSFIPTLFAIPRIFKYLVLTFFYALLLMAVNYLVYSIPISVLASENTNEALLVGLMVIFTIIHILVQNCVTALWHLASVISVLEPDVYGLAAMKKSKQLLRGRTKIALELANLYFTATWIPELMFLLATQFPVHFMIKLLLGFLGLFMLVAVNLTWLLVQTVFFFACKSYHNQVVDKKVLYDHLGGYDLLRHKTVALNPSTGGVEMQSLVKDHERVGYQPVALNATTESINMQRSVKDHGTAGDQIVENGEP</sequence>
<dbReference type="PANTHER" id="PTHR33133">
    <property type="entry name" value="OS08G0107100 PROTEIN-RELATED"/>
    <property type="match status" value="1"/>
</dbReference>
<reference evidence="2" key="1">
    <citation type="submission" date="2022-03" db="EMBL/GenBank/DDBJ databases">
        <title>A functionally conserved STORR gene fusion in Papaver species that diverged 16.8 million years ago.</title>
        <authorList>
            <person name="Catania T."/>
        </authorList>
    </citation>
    <scope>NUCLEOTIDE SEQUENCE</scope>
    <source>
        <strain evidence="2">S-191538</strain>
    </source>
</reference>
<accession>A0AA41VIR3</accession>
<keyword evidence="1" id="KW-0472">Membrane</keyword>
<feature type="transmembrane region" description="Helical" evidence="1">
    <location>
        <begin position="88"/>
        <end position="113"/>
    </location>
</feature>
<feature type="transmembrane region" description="Helical" evidence="1">
    <location>
        <begin position="34"/>
        <end position="52"/>
    </location>
</feature>
<dbReference type="Proteomes" id="UP001177140">
    <property type="component" value="Unassembled WGS sequence"/>
</dbReference>
<evidence type="ECO:0000313" key="2">
    <source>
        <dbReference type="EMBL" id="MCL7042017.1"/>
    </source>
</evidence>